<feature type="region of interest" description="Disordered" evidence="1">
    <location>
        <begin position="216"/>
        <end position="277"/>
    </location>
</feature>
<evidence type="ECO:0000256" key="1">
    <source>
        <dbReference type="SAM" id="MobiDB-lite"/>
    </source>
</evidence>
<feature type="region of interest" description="Disordered" evidence="1">
    <location>
        <begin position="162"/>
        <end position="191"/>
    </location>
</feature>
<evidence type="ECO:0000313" key="3">
    <source>
        <dbReference type="EMBL" id="VDN43710.1"/>
    </source>
</evidence>
<protein>
    <recommendedName>
        <fullName evidence="2">BOD1/SHG1 domain-containing protein</fullName>
    </recommendedName>
</protein>
<gene>
    <name evidence="3" type="ORF">DILT_LOCUS19166</name>
</gene>
<dbReference type="Pfam" id="PF05205">
    <property type="entry name" value="COMPASS-Shg1"/>
    <property type="match status" value="1"/>
</dbReference>
<feature type="non-terminal residue" evidence="3">
    <location>
        <position position="277"/>
    </location>
</feature>
<feature type="compositionally biased region" description="Polar residues" evidence="1">
    <location>
        <begin position="254"/>
        <end position="263"/>
    </location>
</feature>
<accession>A0A3P7NS22</accession>
<keyword evidence="4" id="KW-1185">Reference proteome</keyword>
<dbReference type="Proteomes" id="UP000281553">
    <property type="component" value="Unassembled WGS sequence"/>
</dbReference>
<organism evidence="3 4">
    <name type="scientific">Dibothriocephalus latus</name>
    <name type="common">Fish tapeworm</name>
    <name type="synonym">Diphyllobothrium latum</name>
    <dbReference type="NCBI Taxonomy" id="60516"/>
    <lineage>
        <taxon>Eukaryota</taxon>
        <taxon>Metazoa</taxon>
        <taxon>Spiralia</taxon>
        <taxon>Lophotrochozoa</taxon>
        <taxon>Platyhelminthes</taxon>
        <taxon>Cestoda</taxon>
        <taxon>Eucestoda</taxon>
        <taxon>Diphyllobothriidea</taxon>
        <taxon>Diphyllobothriidae</taxon>
        <taxon>Dibothriocephalus</taxon>
    </lineage>
</organism>
<evidence type="ECO:0000313" key="4">
    <source>
        <dbReference type="Proteomes" id="UP000281553"/>
    </source>
</evidence>
<dbReference type="AlphaFoldDB" id="A0A3P7NS22"/>
<evidence type="ECO:0000259" key="2">
    <source>
        <dbReference type="Pfam" id="PF05205"/>
    </source>
</evidence>
<dbReference type="OrthoDB" id="7605699at2759"/>
<proteinExistence type="predicted"/>
<name>A0A3P7NS22_DIBLA</name>
<feature type="domain" description="BOD1/SHG1" evidence="2">
    <location>
        <begin position="13"/>
        <end position="56"/>
    </location>
</feature>
<feature type="compositionally biased region" description="Pro residues" evidence="1">
    <location>
        <begin position="163"/>
        <end position="174"/>
    </location>
</feature>
<feature type="compositionally biased region" description="Basic and acidic residues" evidence="1">
    <location>
        <begin position="231"/>
        <end position="240"/>
    </location>
</feature>
<sequence length="277" mass="30578">MDPTPGAVTPEALVTKLKSQGFFDKVRKKCLERVESEEEYHQLLENVDSLVSRFLQLCESVGVDYQKWLARREAKTKADFSTLPPVLPTLVPPPPLSFQAPDATLPVLTSSTVPQPTPFPFMPANFCQLPPPIHPITNQPALQPQFTSQTLPTDAQIHIPGATVPPIPVVPPLRPNTASEETTDASVPRKTSGTETNALIKDEELDVAGEELLQCDDSMDVESSESQVSPTRDKEYKEQDDSAYMPDEDITFLPPSNTESKQTPAARKVVWEGMKME</sequence>
<reference evidence="3 4" key="1">
    <citation type="submission" date="2018-11" db="EMBL/GenBank/DDBJ databases">
        <authorList>
            <consortium name="Pathogen Informatics"/>
        </authorList>
    </citation>
    <scope>NUCLEOTIDE SEQUENCE [LARGE SCALE GENOMIC DNA]</scope>
</reference>
<dbReference type="EMBL" id="UYRU01108842">
    <property type="protein sequence ID" value="VDN43710.1"/>
    <property type="molecule type" value="Genomic_DNA"/>
</dbReference>
<dbReference type="InterPro" id="IPR055264">
    <property type="entry name" value="BOD1/SHG1_dom"/>
</dbReference>